<feature type="compositionally biased region" description="Polar residues" evidence="4">
    <location>
        <begin position="3220"/>
        <end position="3262"/>
    </location>
</feature>
<dbReference type="GO" id="GO:0035267">
    <property type="term" value="C:NuA4 histone acetyltransferase complex"/>
    <property type="evidence" value="ECO:0007669"/>
    <property type="project" value="TreeGrafter"/>
</dbReference>
<dbReference type="CDD" id="cd05163">
    <property type="entry name" value="PIKK_TRRAP"/>
    <property type="match status" value="1"/>
</dbReference>
<dbReference type="SUPFAM" id="SSF48452">
    <property type="entry name" value="TPR-like"/>
    <property type="match status" value="1"/>
</dbReference>
<dbReference type="GO" id="GO:0004672">
    <property type="term" value="F:protein kinase activity"/>
    <property type="evidence" value="ECO:0007669"/>
    <property type="project" value="UniProtKB-ARBA"/>
</dbReference>
<feature type="domain" description="FATC" evidence="7">
    <location>
        <begin position="3798"/>
        <end position="3830"/>
    </location>
</feature>
<accession>A0A517L0D0</accession>
<dbReference type="PROSITE" id="PS50290">
    <property type="entry name" value="PI3_4_KINASE_3"/>
    <property type="match status" value="1"/>
</dbReference>
<dbReference type="SMART" id="SM00146">
    <property type="entry name" value="PI3Kc"/>
    <property type="match status" value="1"/>
</dbReference>
<dbReference type="Gene3D" id="1.10.1070.11">
    <property type="entry name" value="Phosphatidylinositol 3-/4-kinase, catalytic domain"/>
    <property type="match status" value="1"/>
</dbReference>
<evidence type="ECO:0000259" key="7">
    <source>
        <dbReference type="PROSITE" id="PS51190"/>
    </source>
</evidence>
<comment type="subunit">
    <text evidence="2">Associates with DNA double-strand breaks.</text>
</comment>
<keyword evidence="9" id="KW-1185">Reference proteome</keyword>
<dbReference type="PANTHER" id="PTHR11139">
    <property type="entry name" value="ATAXIA TELANGIECTASIA MUTATED ATM -RELATED"/>
    <property type="match status" value="1"/>
</dbReference>
<feature type="compositionally biased region" description="Polar residues" evidence="4">
    <location>
        <begin position="159"/>
        <end position="203"/>
    </location>
</feature>
<dbReference type="InterPro" id="IPR050517">
    <property type="entry name" value="DDR_Repair_Kinase"/>
</dbReference>
<dbReference type="Pfam" id="PF02259">
    <property type="entry name" value="FAT"/>
    <property type="match status" value="1"/>
</dbReference>
<dbReference type="InterPro" id="IPR003151">
    <property type="entry name" value="PIK-rel_kinase_FAT"/>
</dbReference>
<dbReference type="InterPro" id="IPR011990">
    <property type="entry name" value="TPR-like_helical_dom_sf"/>
</dbReference>
<dbReference type="Pfam" id="PF20206">
    <property type="entry name" value="Tra1_ring"/>
    <property type="match status" value="1"/>
</dbReference>
<dbReference type="PROSITE" id="PS51189">
    <property type="entry name" value="FAT"/>
    <property type="match status" value="1"/>
</dbReference>
<dbReference type="InterPro" id="IPR003152">
    <property type="entry name" value="FATC_dom"/>
</dbReference>
<organism evidence="8 9">
    <name type="scientific">Venturia effusa</name>
    <dbReference type="NCBI Taxonomy" id="50376"/>
    <lineage>
        <taxon>Eukaryota</taxon>
        <taxon>Fungi</taxon>
        <taxon>Dikarya</taxon>
        <taxon>Ascomycota</taxon>
        <taxon>Pezizomycotina</taxon>
        <taxon>Dothideomycetes</taxon>
        <taxon>Pleosporomycetidae</taxon>
        <taxon>Venturiales</taxon>
        <taxon>Venturiaceae</taxon>
        <taxon>Venturia</taxon>
    </lineage>
</organism>
<dbReference type="InterPro" id="IPR011009">
    <property type="entry name" value="Kinase-like_dom_sf"/>
</dbReference>
<gene>
    <name evidence="8" type="ORF">FKW77_010130</name>
</gene>
<dbReference type="SUPFAM" id="SSF56112">
    <property type="entry name" value="Protein kinase-like (PK-like)"/>
    <property type="match status" value="1"/>
</dbReference>
<feature type="compositionally biased region" description="Basic and acidic residues" evidence="4">
    <location>
        <begin position="3191"/>
        <end position="3205"/>
    </location>
</feature>
<dbReference type="Pfam" id="PF20175">
    <property type="entry name" value="Tra1_central"/>
    <property type="match status" value="1"/>
</dbReference>
<dbReference type="OrthoDB" id="5570127at2759"/>
<dbReference type="InterPro" id="IPR000403">
    <property type="entry name" value="PI3/4_kinase_cat_dom"/>
</dbReference>
<dbReference type="GO" id="GO:0006355">
    <property type="term" value="P:regulation of DNA-templated transcription"/>
    <property type="evidence" value="ECO:0007669"/>
    <property type="project" value="TreeGrafter"/>
</dbReference>
<evidence type="ECO:0000313" key="8">
    <source>
        <dbReference type="EMBL" id="QDS69092.1"/>
    </source>
</evidence>
<dbReference type="GO" id="GO:0006281">
    <property type="term" value="P:DNA repair"/>
    <property type="evidence" value="ECO:0007669"/>
    <property type="project" value="TreeGrafter"/>
</dbReference>
<dbReference type="InterPro" id="IPR036940">
    <property type="entry name" value="PI3/4_kinase_cat_sf"/>
</dbReference>
<feature type="domain" description="PI3K/PI4K catalytic" evidence="5">
    <location>
        <begin position="3453"/>
        <end position="3800"/>
    </location>
</feature>
<dbReference type="EMBL" id="CP042186">
    <property type="protein sequence ID" value="QDS69092.1"/>
    <property type="molecule type" value="Genomic_DNA"/>
</dbReference>
<evidence type="ECO:0000256" key="3">
    <source>
        <dbReference type="ARBA" id="ARBA00025079"/>
    </source>
</evidence>
<dbReference type="InterPro" id="IPR046807">
    <property type="entry name" value="Tra1_central"/>
</dbReference>
<feature type="region of interest" description="Disordered" evidence="4">
    <location>
        <begin position="2011"/>
        <end position="2037"/>
    </location>
</feature>
<evidence type="ECO:0000256" key="1">
    <source>
        <dbReference type="ARBA" id="ARBA00007234"/>
    </source>
</evidence>
<dbReference type="Pfam" id="PF00454">
    <property type="entry name" value="PI3_PI4_kinase"/>
    <property type="match status" value="1"/>
</dbReference>
<feature type="region of interest" description="Disordered" evidence="4">
    <location>
        <begin position="3191"/>
        <end position="3279"/>
    </location>
</feature>
<dbReference type="Proteomes" id="UP000316270">
    <property type="component" value="Chromosome 2"/>
</dbReference>
<evidence type="ECO:0000259" key="5">
    <source>
        <dbReference type="PROSITE" id="PS50290"/>
    </source>
</evidence>
<protein>
    <recommendedName>
        <fullName evidence="10">Non-specific serine/threonine protein kinase</fullName>
    </recommendedName>
</protein>
<feature type="domain" description="FAT" evidence="6">
    <location>
        <begin position="2644"/>
        <end position="3203"/>
    </location>
</feature>
<dbReference type="GO" id="GO:0005634">
    <property type="term" value="C:nucleus"/>
    <property type="evidence" value="ECO:0007669"/>
    <property type="project" value="TreeGrafter"/>
</dbReference>
<comment type="function">
    <text evidence="3">Serine/threonine protein kinase which activates checkpoint signaling upon genotoxic stresses such as ionizing radiation (IR), ultraviolet light (UV), or DNA replication stalling, thereby acting as a DNA damage sensor. Recognizes the substrate consensus sequence [ST]-Q. Phosphorylates histone H2A to form H2AS128ph (gamma-H2A) at sites of DNA damage, involved in the regulation of DNA damage response mechanism. Required for the control of telomere length and genome stability.</text>
</comment>
<feature type="region of interest" description="Disordered" evidence="4">
    <location>
        <begin position="158"/>
        <end position="203"/>
    </location>
</feature>
<sequence>MAEAQLEGYLSRLEDSQELRTKLQAATDLRDQVDFYCGGQSYPHFLSKTVPILLKLLDGQPVFISTSPEQKLRNCVLEILHRLPMQPAETLEPYAVRIVEKLMSLVRIENEENGIIIVKTIMDFLRHQHKVVKDRIQPFLDLVQEMFQMMDKTVKDTFDNSNMGSTTAVPSTPASHSQYSQSPRPGSPVSTVSSDIGNEQQQTRQLQKGMQSFKLVAECPIIVVSIFQSNRDVVSKNVKLFVPLIKNILLLQAKPQEDAHKEAKERGEIFTGVSKDIKNRAAFGDLITLQVKTMSFLAYLLRVYAQQLTDFLPSLPVIVIRMLQDCPRERSTARKELLVAIRHIINFNFRKIFLKTIDELLDERTLIGDGLTVYETMRPLAYSMLADLIHHLRESLSKEQIRKTIEVYTKNLHDEFPGSSFQTMSAKLLMNMADCIAKLEPKEDARHFLMMILNAIGDKFCAMNSQFGNAVKLFKQHTPPGIDAAPENFLAVKEEPPDWDNIDIFNATPIKTSNPRDRAMDPIADNKFLFRNLLSGLKGIFYQLRNTNPPKLKDVKEETEASAFPSNWNEVSYGYGAEEVRVLTKLFREGCRVFRYYGVDRAEVEYQNLTTGELLATQHMMVGGKEEKEHLEAFATVFHHIDPATFHEIFHSEIPHLYEMCHEHSPLLHIAQFLLASEATSPSFCGMLLHFLMGKIGDVGTADVKKASILLRLFKLSFMAVTLFAQQNEQVLLPHVTKIATQAIELSTTAEDPMNYFLLLRSLFRSIGGGRFEQLYKELLPLLEMLLEVLNNLLEAARKPQERDLFVELILTVPARLSNLLPHLSYLMRPLVVALGAGSDLVGQGLRTLELCVDNLTADYIDPIMAPVIDELMTGLWDHLRPAPYPHFHAHTTTRILGKLGGRNRKFLNGLPPLQYKAYTDDEATFDIRLIGSTQNRALSAVIGVDLAIKKLVETPKKLSEKSSDAYHKRQAFKLIQSQIKLNIGLEQLPDDFAQLVRLQANDLASAKFESGADLFAHSEREKSSIKRDAQQETLKKLLKACHFAQSIPDLKIEAASLMQNLCRHFAMLEIGRTLAQVKHARKPYDVNSGEGPLFIDSRIIADAIAESLSSDTEAERTAAEVSILAIRDAAAIIFGGPDKLDKMPFFNQLSKTFAHKCYQEEWFAKAGGVLGIKILCEKIGLSDAWMVDRHHDLARALMYVLKDMPGDVAAKTRIEAEEILEKLIRRCIKSFSKDDLEKPQSKLHSLCKFMVVELCHSVPHVRLASQKIFSIIAESMGVEIHEALAPVKDVLLQPIFNKPLRALPFSIQIAFIDAITFCLKMPNSLIPFEEPLTRLLGECLALADAEDETLTTKPSEHRNAEHIGLLRVGCIKLLSTAQHSPDFNTSSPNQSRSRIIAVFFRSLYSKVPEVVEAANAGLKGALTNQAKLPKDLLQSGLRPILMNLQDPKKLSVEGLEGLARLLKLLTNYFKVEIGSRLLDHMKVIASPDVLQKASFTLVEQSRPMRVVTAILNVFHLLPSAAVSFLPALVSKVIELESALRRTRFSPFREPLIKYLNQFPKETWQYFGPKIRDPTCGRFFAQLLADPQAQAVREAVAQDPTSFIASFKFDTEESKERWRSAINAIHVAHSISQFDTTKKWLVDSEDLRSALIGAATDVEKHLRTNDIDPSLRLAAEQAGDQIMQVLTIYMDQAPRNIDFFFQVVDLVTSGTLKLTPRLLEFIYTNMISVHSIEYWRMLFVKSVEFYAASKNSQPAKTFLFRNVVNPILAMDAMRNWDTIFAPNRGTKLVDKRLVDVVLQKLWRPFSVTDPLEEMGQLGVDHARMELLQLTALLLKYYNTLIQDFRKEVIKFGWNWIKLEDVINKHAAYVVVAYFIAQIETPAKISVSVYQTLLKAHQNEGRALVAQALELMAPVLKKRIGNTDNRGLPMWARIPKRIMAEDSHNLQQLSSIFNFFVRHDDLFYETRETLAPAIIPALPKIAAPPTQSTDNKKIAINIIDLLWKWEEKAHCEAQEPPSNSPQSLKRRLDGSSAASTVAPKGTQPFASAILRMTLIKYMVSFIATIPEQYPVFSKRTRDACKSLSEEARKRRFLTVGPAPTVKRAVQRLHDFMSAPNWADLDVDSMFPKVLENILTSDKMDGEKQEVWVQRIVNTLQVLRVMVNVKSDDWVLFKLPTLQKLLDKPIRMEEVQVQDALHCGGVGVDGADITPVFKRILDALPDVTVSSSGEDETMEDTPASEFLANCATAATEALSNNHLIAAVNLLWSICQRRPSEVDQHIPALMKAFNTKLAKDHIASFSAQTSQYPARPNEQQPKEGVLEPYEMEIQTELVLKVIDILAARIEVLGEQRRPFLSALAQLVERSQSKDVCMKVLDLAEQWIFASDGVPTLKEKVAVLSKMFFFENRQDTSLLTRFLELVIRVYEDPKVTRTELTVRLENAFLIGTRAQDVDMRNRFLTIFDKHISRTPSARLEYLLCAQDWTPIGDTFWISQINHLLMGSIEMSTPIQLHKEDFKTLPATTLFGTYAKDPRLPEVMIDDAYESFLSEHRRFCADLADVRVRDVIEPVAQLQHSDKTLAMQTWIALFPIFWASLPKDDRPEFEVHLTNLLTKDFHNRQIDSRPNCVQALLEAFVRARQRIKIPPHVVKFIAKTYDAWYVAATFLEESAINPSVDTAPVRESTMDALVELYSALDETDLFYGTWRRRCQYVETNAALSYEQIGMWDKAQQMYETAQIKARTGALPFSQGEYMLWEDHWVICAQKMQQWEILTDFAKHENFNDLYLEASWRDLEAWQNNTDKRDQLESIIKSVADAPTPRRLFFQTFMSLLKVHAKVENSADFTRICDEAIQNSIRKWHQLPKRITNAHVPLLQSFQHLVELYDALVISNSLSVTNAGNLDSKSQDLKMHLGTWRDRLPNFWDDINAWQDLVTWRQHIFFMINNVYLGLIPPNQPNATNNSYAYRGYHETAWIINRFAHVARQHNLPEVCIAQLSRIYTLPNIEIQEAFLKLREQAKCHYANKNELNNGLDVINNTNLNYFGQQQKAEFYTLKGMFLNKLGQKNEANDAFGSALYFDIKLAKAWAEWGHYNDQLFKEDPKSLEKAGSAISCYLEASSLYKNHKSRKLLGRVLWLLSLDDSSRSLTRAFDEFKGDTPVWYWITYIPQLLLDLSRPEAPVARQILGKEDMQAIRKQQELKEAKEKQQKEALAKAQGQPLPSPNPGQPQTSPKQGTPSSRPQTANGTNGTSRDGETNGTPSNAVQNTPKAESGESETPNGEPAKPKKPWEYMEEIMAALKTAFPLLAWSMEAMVDQICKHFKCHPDEDAHRLIIALLNDGLSYVGRQPGLYAQEVKLPPSTESNITRFADSVCPPHIRKSFEQDFVKNKPTMYEYIQRLRKWRNRFEERLDRRTTPVALESFSPHLSEFRYQKFDDVEIPGQYLQHTDKNQDFIRIERFIPDIDLVRGAQVCYRRLKIRGHDGSVHAFQVQHPAGRSCRREERILQLFRIFNEVLMKRKESRRRNLQFNLPVMIPLSPAVRMIEDDVSYMSLQSVYEDFCRKNSINKDEPVLYTIEKLRTLSPVGHVSFQADSHLPLNTPNPDPNPTSQKNLEQANHIRMETFIAVQEKYIPNTVIQEYFQATFPSYDDFWLFRRAFSYQFAATSFMTYIMCMAARYPHKISVSRSSGRVWSSELVPSMGNQRPVFQNAEVVPFRLTPNLQVLMGPIVTEGIFAPALMTFGRCLTERDGEMEMQLAVFVRDEVTFWFTQAHKQSAAENMLREAVDHNCGVIVKRAESLAQPPVANNLPANQTSVDRIAEAVDPKKLSQTDPLWMAYF</sequence>
<comment type="similarity">
    <text evidence="1">Belongs to the PI3/PI4-kinase family. TRA1 subfamily.</text>
</comment>
<dbReference type="PROSITE" id="PS51190">
    <property type="entry name" value="FATC"/>
    <property type="match status" value="1"/>
</dbReference>
<evidence type="ECO:0000256" key="4">
    <source>
        <dbReference type="SAM" id="MobiDB-lite"/>
    </source>
</evidence>
<dbReference type="InterPro" id="IPR016024">
    <property type="entry name" value="ARM-type_fold"/>
</dbReference>
<evidence type="ECO:0008006" key="10">
    <source>
        <dbReference type="Google" id="ProtNLM"/>
    </source>
</evidence>
<reference evidence="8 9" key="1">
    <citation type="submission" date="2019-07" db="EMBL/GenBank/DDBJ databases">
        <title>Finished genome of Venturia effusa.</title>
        <authorList>
            <person name="Young C.A."/>
            <person name="Cox M.P."/>
            <person name="Ganley A.R.D."/>
            <person name="David W.J."/>
        </authorList>
    </citation>
    <scope>NUCLEOTIDE SEQUENCE [LARGE SCALE GENOMIC DNA]</scope>
    <source>
        <strain evidence="9">albino</strain>
    </source>
</reference>
<evidence type="ECO:0000313" key="9">
    <source>
        <dbReference type="Proteomes" id="UP000316270"/>
    </source>
</evidence>
<dbReference type="SUPFAM" id="SSF48371">
    <property type="entry name" value="ARM repeat"/>
    <property type="match status" value="3"/>
</dbReference>
<proteinExistence type="inferred from homology"/>
<dbReference type="InterPro" id="IPR014009">
    <property type="entry name" value="PIK_FAT"/>
</dbReference>
<evidence type="ECO:0000256" key="2">
    <source>
        <dbReference type="ARBA" id="ARBA00011370"/>
    </source>
</evidence>
<dbReference type="PANTHER" id="PTHR11139:SF1">
    <property type="entry name" value="TRANSFORMATION_TRANSCRIPTION DOMAIN-ASSOCIATED PROTEIN"/>
    <property type="match status" value="1"/>
</dbReference>
<evidence type="ECO:0000259" key="6">
    <source>
        <dbReference type="PROSITE" id="PS51189"/>
    </source>
</evidence>
<dbReference type="GO" id="GO:0000124">
    <property type="term" value="C:SAGA complex"/>
    <property type="evidence" value="ECO:0007669"/>
    <property type="project" value="TreeGrafter"/>
</dbReference>
<dbReference type="InterPro" id="IPR046805">
    <property type="entry name" value="Tra1_ring"/>
</dbReference>
<name>A0A517L0D0_9PEZI</name>
<dbReference type="STRING" id="50376.A0A517L0D0"/>